<gene>
    <name evidence="1" type="ORF">ILEXP_LOCUS42662</name>
</gene>
<name>A0ABC8TUU0_9AQUA</name>
<dbReference type="EMBL" id="CAUOFW020006124">
    <property type="protein sequence ID" value="CAK9172960.1"/>
    <property type="molecule type" value="Genomic_DNA"/>
</dbReference>
<evidence type="ECO:0000313" key="1">
    <source>
        <dbReference type="EMBL" id="CAK9172960.1"/>
    </source>
</evidence>
<protein>
    <submittedName>
        <fullName evidence="1">Uncharacterized protein</fullName>
    </submittedName>
</protein>
<dbReference type="Proteomes" id="UP001642360">
    <property type="component" value="Unassembled WGS sequence"/>
</dbReference>
<comment type="caution">
    <text evidence="1">The sequence shown here is derived from an EMBL/GenBank/DDBJ whole genome shotgun (WGS) entry which is preliminary data.</text>
</comment>
<evidence type="ECO:0000313" key="2">
    <source>
        <dbReference type="Proteomes" id="UP001642360"/>
    </source>
</evidence>
<keyword evidence="2" id="KW-1185">Reference proteome</keyword>
<proteinExistence type="predicted"/>
<dbReference type="AlphaFoldDB" id="A0ABC8TUU0"/>
<sequence length="109" mass="12661">MCHCLTLHASEFSHYQMQTVQKSVDNKDPNILGFYLASEVRWIPLLFLKCCYIYMINQCIPSSVKEIKFLCNFIALRLSEFEIILLYIFTCTIARIKSTRITLLVIGST</sequence>
<accession>A0ABC8TUU0</accession>
<reference evidence="1 2" key="1">
    <citation type="submission" date="2024-02" db="EMBL/GenBank/DDBJ databases">
        <authorList>
            <person name="Vignale AGUSTIN F."/>
            <person name="Sosa J E."/>
            <person name="Modenutti C."/>
        </authorList>
    </citation>
    <scope>NUCLEOTIDE SEQUENCE [LARGE SCALE GENOMIC DNA]</scope>
</reference>
<organism evidence="1 2">
    <name type="scientific">Ilex paraguariensis</name>
    <name type="common">yerba mate</name>
    <dbReference type="NCBI Taxonomy" id="185542"/>
    <lineage>
        <taxon>Eukaryota</taxon>
        <taxon>Viridiplantae</taxon>
        <taxon>Streptophyta</taxon>
        <taxon>Embryophyta</taxon>
        <taxon>Tracheophyta</taxon>
        <taxon>Spermatophyta</taxon>
        <taxon>Magnoliopsida</taxon>
        <taxon>eudicotyledons</taxon>
        <taxon>Gunneridae</taxon>
        <taxon>Pentapetalae</taxon>
        <taxon>asterids</taxon>
        <taxon>campanulids</taxon>
        <taxon>Aquifoliales</taxon>
        <taxon>Aquifoliaceae</taxon>
        <taxon>Ilex</taxon>
    </lineage>
</organism>